<evidence type="ECO:0000313" key="5">
    <source>
        <dbReference type="Proteomes" id="UP001176429"/>
    </source>
</evidence>
<dbReference type="SUPFAM" id="SSF52129">
    <property type="entry name" value="Caspase-like"/>
    <property type="match status" value="1"/>
</dbReference>
<dbReference type="InterPro" id="IPR001769">
    <property type="entry name" value="Gingipain"/>
</dbReference>
<feature type="signal peptide" evidence="2">
    <location>
        <begin position="1"/>
        <end position="21"/>
    </location>
</feature>
<evidence type="ECO:0000256" key="2">
    <source>
        <dbReference type="SAM" id="SignalP"/>
    </source>
</evidence>
<keyword evidence="1 2" id="KW-0732">Signal</keyword>
<gene>
    <name evidence="4" type="ORF">Q5H93_16000</name>
</gene>
<sequence>MTKYYRQTGLGLMLAFLLALAGGQSAQAQQLVYGNEWIVPGQQYFKLKLPRTGLYKIDYQYLTAAGIAGVAPQNLQLWRRGRELARYVGGNAQVLDATTYIEFFGQRNDGQLDRDFYKSPNDLANPLYSYYTDTASYFITWGVGAASRPGRAMTEPVAAPGALHPHRLYNTARLIKTGYSDGQSNEEDKYNYTPWFDKAEGYISGYVGVLTPAQGISGPLSNNYYDVATDSLMASVPLTSGPFRVQVNLIGSSMTAHRTEISVVEPGGTIRVLDTINYRNYDKVRRTFAIRRSDINSTTNPNTNAKITIRFRVYDPSLAGLPYDRFRIAYYRITVPQTNRWFPNKRHVLFQNDSLLAGTATYEVDSIPAAVHGYDVTDPYNVQRITGTAGSTARSKVFVFPSATSQQTRWLLLSGDRPYVPQPAQRVTFRTFNPSQPNYIIVTSRLLQAPAANVPNAAQAYADYRASAAGGGHNVLMVNSEDLYDQFHYGEKSALAVRRFAKLIMDNAGGQQKNLLLLGNGVIYSVNVYNRLTYRNEFYRNIPGNATYARDLVPVSGRSTSDAFFTADWQNDDYVARMHTGRVPATNPQEVMNYLRKVQQHDSLGMEPWRKNVLNLVGGQTAGETGIFNEYMTGYKKRIERPLWGGRVVKTIQRTAPQTTSVNIQNELNAGLSLINYFGHGSNTTFGLHIGTPDVVMNNYSNAGRYPIMFFNGCSSTYTAAGTNSSDNTIFDKDYRTFAELWLLSANKGAIGLLGQSGFSYPGPLDTAQDTVFSLLLNNNAWYGKPVAQVYAEAVRRLQRTQLFQPVDGRAVGPEQLMCTMWLGDPVISLYAPARPDFQTSSAALSIVPQAGQPPVSASSNRFVLNIGVKNPGKITRDTLEVRVRRVPGMGSPIDTVFKFRQSWLPDTIYTAVLRNPAGVNVFGSNRFEVMLDPANRVPELDENNNTGELLFTFLKPGVTALSPAEFAIVGSQRPHLVAQTNDPSGTQRVYEYEVDTTAAFTSPAPIRQTATVTATLTPDWQPTLPAIAGRDSVVWYWRVRFQTPAANETAEWTVSSFRIIQNSAGGWSQSHYAQLQRNQRQGVEIAAPTGRWRFVDEFQALTLRTQGAPTRSATFTTGTGLGIIANISTPPSVLDCGASAPNLLLAIYDQHTLQPKRVNSTSYLTCGQAPQQFYTFATDPAPRVPSDTLNNINNSGARQSDLQSLLSQVTEGDYVALISMNRVRWADPSLAGVKNTLATLLGSTLVNQLQNGDPLAVLSRKYNAGGQMVRELGPDLRNGNIPRANQTITIVDTLSTPSFRGKITSTRIGPAQNWETLHHWIKKESTTSSYKLRVIGIDTLGNSTVLQSSVPSSRYPLSNISARTYPYLELELELQDSTNRMAPQLKEWFITYRGVPEGVVRRDLVAATNYDAARLATMAADSGYIRFPVAFENVTSLDFSPGLLAKVDVRDASGNGNTVLVTIPGQLKGDATTTFNVKVPMIGRFGTFNTRVTVNPQPKPQPELYYFNNELALDAFTVIDRNLPPTLDVAFDGRRIMSGELVSPRPVISIQMNDEDRLRHISNVSYFTVTLQRAGQPATIVDLRSSAVRFTTDTTKGSVARLEYQPGLSAPMPDGVYTLRVQGRDPSNATAGIAGNGDAQDYEVKFEVVNASTITNVFPYPNPVTSKAKFVFTVTGQELPRNMKIQIMTIAGRVVREIFMSELGPLHIGNNITEYAWDGTDEYGDRLANGTYLYRVSLDDPQDQFSQRRTVADKAFKNDWGKLVLMR</sequence>
<name>A0ABT9BF18_9BACT</name>
<evidence type="ECO:0000313" key="4">
    <source>
        <dbReference type="EMBL" id="MDO7876248.1"/>
    </source>
</evidence>
<dbReference type="Gene3D" id="3.40.50.1460">
    <property type="match status" value="1"/>
</dbReference>
<dbReference type="InterPro" id="IPR013783">
    <property type="entry name" value="Ig-like_fold"/>
</dbReference>
<reference evidence="4" key="1">
    <citation type="submission" date="2023-07" db="EMBL/GenBank/DDBJ databases">
        <authorList>
            <person name="Kim M.K."/>
        </authorList>
    </citation>
    <scope>NUCLEOTIDE SEQUENCE</scope>
    <source>
        <strain evidence="4">ASUV-10-1</strain>
    </source>
</reference>
<proteinExistence type="predicted"/>
<dbReference type="Gene3D" id="2.60.40.4070">
    <property type="match status" value="1"/>
</dbReference>
<accession>A0ABT9BF18</accession>
<comment type="caution">
    <text evidence="4">The sequence shown here is derived from an EMBL/GenBank/DDBJ whole genome shotgun (WGS) entry which is preliminary data.</text>
</comment>
<dbReference type="InterPro" id="IPR029031">
    <property type="entry name" value="Gingipain_N_sf"/>
</dbReference>
<feature type="chain" id="PRO_5045135957" evidence="2">
    <location>
        <begin position="22"/>
        <end position="1768"/>
    </location>
</feature>
<feature type="domain" description="Gingipain" evidence="3">
    <location>
        <begin position="439"/>
        <end position="830"/>
    </location>
</feature>
<dbReference type="Gene3D" id="2.60.40.10">
    <property type="entry name" value="Immunoglobulins"/>
    <property type="match status" value="1"/>
</dbReference>
<dbReference type="Gene3D" id="3.40.50.10390">
    <property type="entry name" value="Gingipain r, domain 1"/>
    <property type="match status" value="1"/>
</dbReference>
<dbReference type="RefSeq" id="WP_305007602.1">
    <property type="nucleotide sequence ID" value="NZ_JAUQSY010000010.1"/>
</dbReference>
<evidence type="ECO:0000259" key="3">
    <source>
        <dbReference type="Pfam" id="PF01364"/>
    </source>
</evidence>
<dbReference type="EMBL" id="JAUQSY010000010">
    <property type="protein sequence ID" value="MDO7876248.1"/>
    <property type="molecule type" value="Genomic_DNA"/>
</dbReference>
<evidence type="ECO:0000256" key="1">
    <source>
        <dbReference type="ARBA" id="ARBA00022729"/>
    </source>
</evidence>
<dbReference type="Pfam" id="PF01364">
    <property type="entry name" value="Peptidase_C25"/>
    <property type="match status" value="1"/>
</dbReference>
<organism evidence="4 5">
    <name type="scientific">Hymenobacter aranciens</name>
    <dbReference type="NCBI Taxonomy" id="3063996"/>
    <lineage>
        <taxon>Bacteria</taxon>
        <taxon>Pseudomonadati</taxon>
        <taxon>Bacteroidota</taxon>
        <taxon>Cytophagia</taxon>
        <taxon>Cytophagales</taxon>
        <taxon>Hymenobacteraceae</taxon>
        <taxon>Hymenobacter</taxon>
    </lineage>
</organism>
<dbReference type="Proteomes" id="UP001176429">
    <property type="component" value="Unassembled WGS sequence"/>
</dbReference>
<keyword evidence="5" id="KW-1185">Reference proteome</keyword>
<protein>
    <submittedName>
        <fullName evidence="4">C25 family cysteine peptidase</fullName>
    </submittedName>
</protein>
<dbReference type="InterPro" id="IPR029030">
    <property type="entry name" value="Caspase-like_dom_sf"/>
</dbReference>